<sequence length="431" mass="47974">MGRHTCRVRQAGFLNDACRQLGERGAEMDQQVRVIKTEREYHAALARLSALMDQDIAAGSDDEAALDLLAVVIADYERTKVAPAVIDPIDAILLAMDQRGLSKKDLEPFIGSIPKVSEVLARKRPLSLSMIRKLHRALDIPADVLLSGSDNEDIDLSETPHYDYSKFPLAEMLDRGYFGKFAGGIKLAKAKAEELVRGFMHGVSPDGPEPALLRAPLQQSGARTMDEYALLVWRVAVLKKSRKIALTGKYKPGVITTDWLQELVRLSAFDSGPKLAQEYLAQSGIALVIEEHFKKTYLDGAAMLDGETPVVALTLRYDRVDNFWFALLHELVHVQKHLNASHLFIADNLDDKTRSNEEAERQADAGASEALIPTNEWEQSAVRTVPTAENALALARKLRIHPAIVAGRVRHETGNWRLLTNLKGEVRRYFE</sequence>
<organism evidence="2 3">
    <name type="scientific">Thauera chlorobenzoica</name>
    <dbReference type="NCBI Taxonomy" id="96773"/>
    <lineage>
        <taxon>Bacteria</taxon>
        <taxon>Pseudomonadati</taxon>
        <taxon>Pseudomonadota</taxon>
        <taxon>Betaproteobacteria</taxon>
        <taxon>Rhodocyclales</taxon>
        <taxon>Zoogloeaceae</taxon>
        <taxon>Thauera</taxon>
    </lineage>
</organism>
<gene>
    <name evidence="2" type="ORF">Tchl_2828</name>
</gene>
<dbReference type="InterPro" id="IPR010359">
    <property type="entry name" value="IrrE_HExxH"/>
</dbReference>
<keyword evidence="3" id="KW-1185">Reference proteome</keyword>
<name>A0A1L6FFF3_9RHOO</name>
<dbReference type="PANTHER" id="PTHR40455">
    <property type="entry name" value="ANTITOXIN HIGA"/>
    <property type="match status" value="1"/>
</dbReference>
<feature type="domain" description="IrrE N-terminal-like" evidence="1">
    <location>
        <begin position="288"/>
        <end position="408"/>
    </location>
</feature>
<evidence type="ECO:0000259" key="1">
    <source>
        <dbReference type="Pfam" id="PF06114"/>
    </source>
</evidence>
<dbReference type="InterPro" id="IPR039060">
    <property type="entry name" value="Antitox_HigA"/>
</dbReference>
<dbReference type="GO" id="GO:0001046">
    <property type="term" value="F:core promoter sequence-specific DNA binding"/>
    <property type="evidence" value="ECO:0007669"/>
    <property type="project" value="TreeGrafter"/>
</dbReference>
<dbReference type="GO" id="GO:0006355">
    <property type="term" value="P:regulation of DNA-templated transcription"/>
    <property type="evidence" value="ECO:0007669"/>
    <property type="project" value="InterPro"/>
</dbReference>
<dbReference type="EMBL" id="CP018839">
    <property type="protein sequence ID" value="APR05651.1"/>
    <property type="molecule type" value="Genomic_DNA"/>
</dbReference>
<dbReference type="STRING" id="96773.Tchl_2828"/>
<evidence type="ECO:0000313" key="2">
    <source>
        <dbReference type="EMBL" id="APR05651.1"/>
    </source>
</evidence>
<evidence type="ECO:0000313" key="3">
    <source>
        <dbReference type="Proteomes" id="UP000185739"/>
    </source>
</evidence>
<dbReference type="AlphaFoldDB" id="A0A1L6FFF3"/>
<proteinExistence type="predicted"/>
<protein>
    <submittedName>
        <fullName evidence="2">Helix-turn-helix motif domain-containing protein</fullName>
    </submittedName>
</protein>
<dbReference type="PANTHER" id="PTHR40455:SF1">
    <property type="entry name" value="ANTITOXIN HIGA"/>
    <property type="match status" value="1"/>
</dbReference>
<reference evidence="2 3" key="1">
    <citation type="submission" date="2016-12" db="EMBL/GenBank/DDBJ databases">
        <title>Complete genome sequence of Thauera chlorobenzoica, a Betaproteobacterium degrading haloaromatics anaerobically to CO2 and halides.</title>
        <authorList>
            <person name="Goris T."/>
            <person name="Mergelsberg M."/>
            <person name="Boll M."/>
        </authorList>
    </citation>
    <scope>NUCLEOTIDE SEQUENCE [LARGE SCALE GENOMIC DNA]</scope>
    <source>
        <strain evidence="2 3">3CB1</strain>
    </source>
</reference>
<accession>A0A1L6FFF3</accession>
<dbReference type="KEGG" id="tcl:Tchl_2828"/>
<dbReference type="Proteomes" id="UP000185739">
    <property type="component" value="Chromosome"/>
</dbReference>
<dbReference type="Pfam" id="PF06114">
    <property type="entry name" value="Peptidase_M78"/>
    <property type="match status" value="1"/>
</dbReference>